<evidence type="ECO:0000313" key="2">
    <source>
        <dbReference type="EMBL" id="QIX00939.1"/>
    </source>
</evidence>
<evidence type="ECO:0000313" key="3">
    <source>
        <dbReference type="Proteomes" id="UP000503462"/>
    </source>
</evidence>
<dbReference type="EMBL" id="CP051142">
    <property type="protein sequence ID" value="QIX00939.1"/>
    <property type="molecule type" value="Genomic_DNA"/>
</dbReference>
<feature type="region of interest" description="Disordered" evidence="1">
    <location>
        <begin position="41"/>
        <end position="92"/>
    </location>
</feature>
<keyword evidence="3" id="KW-1185">Reference proteome</keyword>
<reference evidence="2 3" key="1">
    <citation type="journal article" date="2016" name="Sci. Rep.">
        <title>Peltaster fructicola genome reveals evolution from an invasive phytopathogen to an ectophytic parasite.</title>
        <authorList>
            <person name="Xu C."/>
            <person name="Chen H."/>
            <person name="Gleason M.L."/>
            <person name="Xu J.R."/>
            <person name="Liu H."/>
            <person name="Zhang R."/>
            <person name="Sun G."/>
        </authorList>
    </citation>
    <scope>NUCLEOTIDE SEQUENCE [LARGE SCALE GENOMIC DNA]</scope>
    <source>
        <strain evidence="2 3">LNHT1506</strain>
    </source>
</reference>
<protein>
    <submittedName>
        <fullName evidence="2">Uncharacterized protein</fullName>
    </submittedName>
</protein>
<gene>
    <name evidence="2" type="ORF">AMS68_006456</name>
</gene>
<proteinExistence type="predicted"/>
<dbReference type="AlphaFoldDB" id="A0A6H0Y242"/>
<name>A0A6H0Y242_9PEZI</name>
<dbReference type="Proteomes" id="UP000503462">
    <property type="component" value="Chromosome 4"/>
</dbReference>
<sequence length="150" mass="16731">MGNQLGKFSFWDLQKLESPYTTDNKPTLPVFAVKVKGIAKKTGRKRRADGEEIRPGLLHNLERETSVRSSVSRDTGTSTPSARPAQREVRSVLDDPLQQVKPHHVVAVAATDVAKDKFATYTTAWSPDGHWVVGVGDKTTLVMMYREKVR</sequence>
<accession>A0A6H0Y242</accession>
<feature type="compositionally biased region" description="Low complexity" evidence="1">
    <location>
        <begin position="67"/>
        <end position="79"/>
    </location>
</feature>
<evidence type="ECO:0000256" key="1">
    <source>
        <dbReference type="SAM" id="MobiDB-lite"/>
    </source>
</evidence>
<organism evidence="2 3">
    <name type="scientific">Peltaster fructicola</name>
    <dbReference type="NCBI Taxonomy" id="286661"/>
    <lineage>
        <taxon>Eukaryota</taxon>
        <taxon>Fungi</taxon>
        <taxon>Dikarya</taxon>
        <taxon>Ascomycota</taxon>
        <taxon>Pezizomycotina</taxon>
        <taxon>Dothideomycetes</taxon>
        <taxon>Dothideomycetes incertae sedis</taxon>
        <taxon>Peltaster</taxon>
    </lineage>
</organism>
<feature type="compositionally biased region" description="Basic and acidic residues" evidence="1">
    <location>
        <begin position="48"/>
        <end position="66"/>
    </location>
</feature>